<evidence type="ECO:0000259" key="1">
    <source>
        <dbReference type="Pfam" id="PF22521"/>
    </source>
</evidence>
<dbReference type="InterPro" id="IPR055128">
    <property type="entry name" value="HypF_C_2"/>
</dbReference>
<comment type="caution">
    <text evidence="2">The sequence shown here is derived from an EMBL/GenBank/DDBJ whole genome shotgun (WGS) entry which is preliminary data.</text>
</comment>
<evidence type="ECO:0000313" key="3">
    <source>
        <dbReference type="Proteomes" id="UP000017800"/>
    </source>
</evidence>
<feature type="domain" description="Carbamoyltransferase Kae1-like" evidence="1">
    <location>
        <begin position="461"/>
        <end position="549"/>
    </location>
</feature>
<protein>
    <recommendedName>
        <fullName evidence="1">Carbamoyltransferase Kae1-like domain-containing protein</fullName>
    </recommendedName>
</protein>
<dbReference type="EMBL" id="BAUJ01000024">
    <property type="protein sequence ID" value="GAD89614.1"/>
    <property type="molecule type" value="Genomic_DNA"/>
</dbReference>
<dbReference type="Gene3D" id="3.30.420.40">
    <property type="match status" value="1"/>
</dbReference>
<organism evidence="2 3">
    <name type="scientific">Vibrio halioticoli NBRC 102217</name>
    <dbReference type="NCBI Taxonomy" id="1219072"/>
    <lineage>
        <taxon>Bacteria</taxon>
        <taxon>Pseudomonadati</taxon>
        <taxon>Pseudomonadota</taxon>
        <taxon>Gammaproteobacteria</taxon>
        <taxon>Vibrionales</taxon>
        <taxon>Vibrionaceae</taxon>
        <taxon>Vibrio</taxon>
    </lineage>
</organism>
<proteinExistence type="predicted"/>
<keyword evidence="3" id="KW-1185">Reference proteome</keyword>
<dbReference type="Proteomes" id="UP000017800">
    <property type="component" value="Unassembled WGS sequence"/>
</dbReference>
<sequence>MIIRFSFFTTKAIALYAKQCNALLQRNLVHSVYRDKRGYHLEAVGEQEHITELASVIGESFPLSCWLTGTDIVAVDEFKGSQAPLKIPSSSKARHYCEHCKDELTQPCEICDAQAITELVINKRHVSLSSKCDAQLENELRPEIDLFIENGQMHIEHDDITQAWSRLNAIRLQDERLVFANIAHLQQACVVNERDLQLLLSLEKPSLRLAIKPEFIQQYNLPLASYVVSLPTSKCDYVLAQACAKQGVFAFALQCGDQAAQLLKFGQQVLLHANAPEPQPLISHPAVQTSITALGLSASWEKGKLFIKRDHNSLPLPRPWLSAAYALENIRQRDRFSKKCAVLFLDNQQPSGLLQRASDTSSNRYQWLFEVPRPAQGLSLTQLLNDITGNDPSSQLLVDDFISSNPELIKNAPVTNASLSDMLGLLAMILGLTDSQSTLQQGCNRAIAHVMSHRFATFPRIQFELASEGDALSIDWSKAFQSVLSYRAAMSDDNTVIIAGFLDSLADYLCQWIEKLDQHIGFEKVTLAGNEFDNPIFTEMLRLRLSKNVALVHENDSDLKEMNLVFGAMYVAENAQLIRD</sequence>
<reference evidence="2 3" key="1">
    <citation type="submission" date="2013-11" db="EMBL/GenBank/DDBJ databases">
        <title>Whole genome shotgun sequence of Vibrio halioticoli NBRC 102217.</title>
        <authorList>
            <person name="Isaki S."/>
            <person name="Kimura A."/>
            <person name="Ohji S."/>
            <person name="Hosoyama A."/>
            <person name="Fujita N."/>
            <person name="Hashimoto M."/>
            <person name="Hosoyama Y."/>
            <person name="Yamazoe A."/>
        </authorList>
    </citation>
    <scope>NUCLEOTIDE SEQUENCE [LARGE SCALE GENOMIC DNA]</scope>
    <source>
        <strain evidence="2 3">NBRC 102217</strain>
    </source>
</reference>
<gene>
    <name evidence="2" type="ORF">VHA01S_024_00080</name>
</gene>
<dbReference type="Pfam" id="PF22521">
    <property type="entry name" value="HypF_C_2"/>
    <property type="match status" value="1"/>
</dbReference>
<evidence type="ECO:0000313" key="2">
    <source>
        <dbReference type="EMBL" id="GAD89614.1"/>
    </source>
</evidence>
<dbReference type="eggNOG" id="COG0068">
    <property type="taxonomic scope" value="Bacteria"/>
</dbReference>
<dbReference type="AlphaFoldDB" id="V5F378"/>
<dbReference type="RefSeq" id="WP_023403978.1">
    <property type="nucleotide sequence ID" value="NZ_BAUJ01000024.1"/>
</dbReference>
<accession>V5F378</accession>
<dbReference type="OrthoDB" id="5808866at2"/>
<name>V5F378_9VIBR</name>